<reference evidence="2 3" key="2">
    <citation type="submission" date="2018-11" db="EMBL/GenBank/DDBJ databases">
        <authorList>
            <consortium name="Pathogen Informatics"/>
        </authorList>
    </citation>
    <scope>NUCLEOTIDE SEQUENCE [LARGE SCALE GENOMIC DNA]</scope>
    <source>
        <strain evidence="2 3">Egypt</strain>
    </source>
</reference>
<reference evidence="4" key="1">
    <citation type="submission" date="2016-06" db="UniProtKB">
        <authorList>
            <consortium name="WormBaseParasite"/>
        </authorList>
    </citation>
    <scope>IDENTIFICATION</scope>
</reference>
<proteinExistence type="predicted"/>
<sequence>MSKVVSRRPKMNNYLILFDGLITNSSKLFGHTHCADRNSLKLLDLLCDCQEQWNVSVNRLRTNCKLLEAEVERLRVLQDETASMLRKEMECKSRAERSRDSLKRKIDVIREVLRTNDVEEAKRRLNDIEMSALTPDKSYNIRLDNSAGSLLDPVNVSIESPDDKFERFVPRYIWFGLLILVLIHSS</sequence>
<dbReference type="OrthoDB" id="6306348at2759"/>
<protein>
    <submittedName>
        <fullName evidence="4">RH1 domain-containing protein</fullName>
    </submittedName>
</protein>
<dbReference type="Proteomes" id="UP000272942">
    <property type="component" value="Unassembled WGS sequence"/>
</dbReference>
<accession>A0A182ZZV5</accession>
<name>A0A182ZZV5_9TREM</name>
<dbReference type="WBParaSite" id="ECPE_0000023901-mRNA-1">
    <property type="protein sequence ID" value="ECPE_0000023901-mRNA-1"/>
    <property type="gene ID" value="ECPE_0000023901"/>
</dbReference>
<gene>
    <name evidence="2" type="ORF">ECPE_LOCUS240</name>
</gene>
<dbReference type="EMBL" id="UZAN01000754">
    <property type="protein sequence ID" value="VDP20542.1"/>
    <property type="molecule type" value="Genomic_DNA"/>
</dbReference>
<organism evidence="4">
    <name type="scientific">Echinostoma caproni</name>
    <dbReference type="NCBI Taxonomy" id="27848"/>
    <lineage>
        <taxon>Eukaryota</taxon>
        <taxon>Metazoa</taxon>
        <taxon>Spiralia</taxon>
        <taxon>Lophotrochozoa</taxon>
        <taxon>Platyhelminthes</taxon>
        <taxon>Trematoda</taxon>
        <taxon>Digenea</taxon>
        <taxon>Plagiorchiida</taxon>
        <taxon>Echinostomata</taxon>
        <taxon>Echinostomatoidea</taxon>
        <taxon>Echinostomatidae</taxon>
        <taxon>Echinostoma</taxon>
    </lineage>
</organism>
<evidence type="ECO:0000313" key="4">
    <source>
        <dbReference type="WBParaSite" id="ECPE_0000023901-mRNA-1"/>
    </source>
</evidence>
<keyword evidence="1" id="KW-0175">Coiled coil</keyword>
<evidence type="ECO:0000313" key="2">
    <source>
        <dbReference type="EMBL" id="VDP20542.1"/>
    </source>
</evidence>
<evidence type="ECO:0000313" key="3">
    <source>
        <dbReference type="Proteomes" id="UP000272942"/>
    </source>
</evidence>
<evidence type="ECO:0000256" key="1">
    <source>
        <dbReference type="SAM" id="Coils"/>
    </source>
</evidence>
<feature type="coiled-coil region" evidence="1">
    <location>
        <begin position="57"/>
        <end position="112"/>
    </location>
</feature>
<dbReference type="AlphaFoldDB" id="A0A182ZZV5"/>
<keyword evidence="3" id="KW-1185">Reference proteome</keyword>